<dbReference type="GeneID" id="49395025"/>
<gene>
    <name evidence="1" type="ORF">FD24_GL000452</name>
</gene>
<name>A0A837R9D1_LACPE</name>
<dbReference type="InterPro" id="IPR032358">
    <property type="entry name" value="DUF4867"/>
</dbReference>
<sequence>MLELLQKKNPTYHIYQVTDLEFDQYAKIITLSDTDAALAALKATPMPKQDNEYVASDKTLEQLALSTTIQNKLFGGLPIQVGYCNGHTSKMNCLEWHQTPELNWFTNDVVLFFGDVREMSNNQYQTSDTKAFLIPANTMILLYGTTLHYAPCQVTAQGYRCLVALIKGVNSMLNDDANQAQSALLATDKWLIAHAESHEANEGAVVGLLGTNYEVKI</sequence>
<dbReference type="Proteomes" id="UP000051020">
    <property type="component" value="Unassembled WGS sequence"/>
</dbReference>
<reference evidence="1 2" key="1">
    <citation type="journal article" date="2015" name="Genome Announc.">
        <title>Expanding the biotechnology potential of lactobacilli through comparative genomics of 213 strains and associated genera.</title>
        <authorList>
            <person name="Sun Z."/>
            <person name="Harris H.M."/>
            <person name="McCann A."/>
            <person name="Guo C."/>
            <person name="Argimon S."/>
            <person name="Zhang W."/>
            <person name="Yang X."/>
            <person name="Jeffery I.B."/>
            <person name="Cooney J.C."/>
            <person name="Kagawa T.F."/>
            <person name="Liu W."/>
            <person name="Song Y."/>
            <person name="Salvetti E."/>
            <person name="Wrobel A."/>
            <person name="Rasinkangas P."/>
            <person name="Parkhill J."/>
            <person name="Rea M.C."/>
            <person name="O'Sullivan O."/>
            <person name="Ritari J."/>
            <person name="Douillard F.P."/>
            <person name="Paul Ross R."/>
            <person name="Yang R."/>
            <person name="Briner A.E."/>
            <person name="Felis G.E."/>
            <person name="de Vos W.M."/>
            <person name="Barrangou R."/>
            <person name="Klaenhammer T.R."/>
            <person name="Caufield P.W."/>
            <person name="Cui Y."/>
            <person name="Zhang H."/>
            <person name="O'Toole P.W."/>
        </authorList>
    </citation>
    <scope>NUCLEOTIDE SEQUENCE [LARGE SCALE GENOMIC DNA]</scope>
    <source>
        <strain evidence="1 2">DSM 20314</strain>
    </source>
</reference>
<comment type="caution">
    <text evidence="1">The sequence shown here is derived from an EMBL/GenBank/DDBJ whole genome shotgun (WGS) entry which is preliminary data.</text>
</comment>
<accession>A0A837R9D1</accession>
<proteinExistence type="predicted"/>
<dbReference type="EMBL" id="AZCU01000011">
    <property type="protein sequence ID" value="KRK24090.1"/>
    <property type="molecule type" value="Genomic_DNA"/>
</dbReference>
<dbReference type="RefSeq" id="WP_050340180.1">
    <property type="nucleotide sequence ID" value="NZ_AZCU01000011.1"/>
</dbReference>
<organism evidence="1 2">
    <name type="scientific">Lactiplantibacillus pentosus DSM 20314</name>
    <dbReference type="NCBI Taxonomy" id="1423791"/>
    <lineage>
        <taxon>Bacteria</taxon>
        <taxon>Bacillati</taxon>
        <taxon>Bacillota</taxon>
        <taxon>Bacilli</taxon>
        <taxon>Lactobacillales</taxon>
        <taxon>Lactobacillaceae</taxon>
        <taxon>Lactiplantibacillus</taxon>
    </lineage>
</organism>
<dbReference type="Pfam" id="PF16161">
    <property type="entry name" value="DUF4867"/>
    <property type="match status" value="1"/>
</dbReference>
<evidence type="ECO:0000313" key="1">
    <source>
        <dbReference type="EMBL" id="KRK24090.1"/>
    </source>
</evidence>
<protein>
    <recommendedName>
        <fullName evidence="3">DUF4867 domain-containing protein</fullName>
    </recommendedName>
</protein>
<evidence type="ECO:0008006" key="3">
    <source>
        <dbReference type="Google" id="ProtNLM"/>
    </source>
</evidence>
<dbReference type="AlphaFoldDB" id="A0A837R9D1"/>
<evidence type="ECO:0000313" key="2">
    <source>
        <dbReference type="Proteomes" id="UP000051020"/>
    </source>
</evidence>